<organism evidence="1 2">
    <name type="scientific">Puccinia graminis f. sp. tritici</name>
    <dbReference type="NCBI Taxonomy" id="56615"/>
    <lineage>
        <taxon>Eukaryota</taxon>
        <taxon>Fungi</taxon>
        <taxon>Dikarya</taxon>
        <taxon>Basidiomycota</taxon>
        <taxon>Pucciniomycotina</taxon>
        <taxon>Pucciniomycetes</taxon>
        <taxon>Pucciniales</taxon>
        <taxon>Pucciniaceae</taxon>
        <taxon>Puccinia</taxon>
    </lineage>
</organism>
<comment type="caution">
    <text evidence="1">The sequence shown here is derived from an EMBL/GenBank/DDBJ whole genome shotgun (WGS) entry which is preliminary data.</text>
</comment>
<reference evidence="1 2" key="1">
    <citation type="submission" date="2019-05" db="EMBL/GenBank/DDBJ databases">
        <title>Emergence of the Ug99 lineage of the wheat stem rust pathogen through somatic hybridization.</title>
        <authorList>
            <person name="Li F."/>
            <person name="Upadhyaya N.M."/>
            <person name="Sperschneider J."/>
            <person name="Matny O."/>
            <person name="Nguyen-Phuc H."/>
            <person name="Mago R."/>
            <person name="Raley C."/>
            <person name="Miller M.E."/>
            <person name="Silverstein K.A.T."/>
            <person name="Henningsen E."/>
            <person name="Hirsch C.D."/>
            <person name="Visser B."/>
            <person name="Pretorius Z.A."/>
            <person name="Steffenson B.J."/>
            <person name="Schwessinger B."/>
            <person name="Dodds P.N."/>
            <person name="Figueroa M."/>
        </authorList>
    </citation>
    <scope>NUCLEOTIDE SEQUENCE [LARGE SCALE GENOMIC DNA]</scope>
    <source>
        <strain evidence="1 2">Ug99</strain>
    </source>
</reference>
<accession>A0A5B0N444</accession>
<sequence>MRLEHSCIQPTEASILTSSTKNLSWGSFQEPLARQQRRLGRERCRRIAKSKATALDGFATSTLMGEKRLIYASERIPF</sequence>
<dbReference type="Proteomes" id="UP000325313">
    <property type="component" value="Unassembled WGS sequence"/>
</dbReference>
<gene>
    <name evidence="1" type="ORF">PGTUg99_025130</name>
</gene>
<protein>
    <submittedName>
        <fullName evidence="1">Uncharacterized protein</fullName>
    </submittedName>
</protein>
<dbReference type="EMBL" id="VDEP01000438">
    <property type="protein sequence ID" value="KAA1083293.1"/>
    <property type="molecule type" value="Genomic_DNA"/>
</dbReference>
<dbReference type="AlphaFoldDB" id="A0A5B0N444"/>
<proteinExistence type="predicted"/>
<name>A0A5B0N444_PUCGR</name>
<evidence type="ECO:0000313" key="1">
    <source>
        <dbReference type="EMBL" id="KAA1083293.1"/>
    </source>
</evidence>
<evidence type="ECO:0000313" key="2">
    <source>
        <dbReference type="Proteomes" id="UP000325313"/>
    </source>
</evidence>